<dbReference type="EMBL" id="JXJX01000003">
    <property type="protein sequence ID" value="PCS07722.1"/>
    <property type="molecule type" value="Genomic_DNA"/>
</dbReference>
<comment type="caution">
    <text evidence="6">The sequence shown here is derived from an EMBL/GenBank/DDBJ whole genome shotgun (WGS) entry which is preliminary data.</text>
</comment>
<evidence type="ECO:0000256" key="1">
    <source>
        <dbReference type="ARBA" id="ARBA00023015"/>
    </source>
</evidence>
<keyword evidence="3" id="KW-0804">Transcription</keyword>
<dbReference type="InterPro" id="IPR036388">
    <property type="entry name" value="WH-like_DNA-bd_sf"/>
</dbReference>
<dbReference type="SUPFAM" id="SSF46785">
    <property type="entry name" value="Winged helix' DNA-binding domain"/>
    <property type="match status" value="1"/>
</dbReference>
<keyword evidence="2" id="KW-0238">DNA-binding</keyword>
<reference evidence="6 7" key="1">
    <citation type="submission" date="2014-12" db="EMBL/GenBank/DDBJ databases">
        <title>Draft genome sequences of 10 type strains of Lactococcus.</title>
        <authorList>
            <person name="Sun Z."/>
            <person name="Zhong Z."/>
            <person name="Liu W."/>
            <person name="Zhang W."/>
            <person name="Zhang H."/>
        </authorList>
    </citation>
    <scope>NUCLEOTIDE SEQUENCE [LARGE SCALE GENOMIC DNA]</scope>
    <source>
        <strain evidence="6 7">DSM 20686</strain>
    </source>
</reference>
<dbReference type="Gene3D" id="1.10.10.10">
    <property type="entry name" value="Winged helix-like DNA-binding domain superfamily/Winged helix DNA-binding domain"/>
    <property type="match status" value="1"/>
</dbReference>
<dbReference type="Pfam" id="PF00392">
    <property type="entry name" value="GntR"/>
    <property type="match status" value="1"/>
</dbReference>
<dbReference type="OrthoDB" id="9816541at2"/>
<proteinExistence type="predicted"/>
<dbReference type="RefSeq" id="WP_068160242.1">
    <property type="nucleotide sequence ID" value="NZ_JXJX01000003.1"/>
</dbReference>
<keyword evidence="1" id="KW-0805">Transcription regulation</keyword>
<dbReference type="Gene3D" id="3.40.1410.10">
    <property type="entry name" value="Chorismate lyase-like"/>
    <property type="match status" value="1"/>
</dbReference>
<dbReference type="Pfam" id="PF07702">
    <property type="entry name" value="UTRA"/>
    <property type="match status" value="1"/>
</dbReference>
<dbReference type="InterPro" id="IPR036390">
    <property type="entry name" value="WH_DNA-bd_sf"/>
</dbReference>
<dbReference type="PANTHER" id="PTHR44846">
    <property type="entry name" value="MANNOSYL-D-GLYCERATE TRANSPORT/METABOLISM SYSTEM REPRESSOR MNGR-RELATED"/>
    <property type="match status" value="1"/>
</dbReference>
<feature type="domain" description="HTH gntR-type" evidence="5">
    <location>
        <begin position="1"/>
        <end position="69"/>
    </location>
</feature>
<protein>
    <recommendedName>
        <fullName evidence="4">Trehalose operon repressor</fullName>
    </recommendedName>
</protein>
<evidence type="ECO:0000256" key="3">
    <source>
        <dbReference type="ARBA" id="ARBA00023163"/>
    </source>
</evidence>
<organism evidence="6 7">
    <name type="scientific">Pseudolactococcus plantarum</name>
    <dbReference type="NCBI Taxonomy" id="1365"/>
    <lineage>
        <taxon>Bacteria</taxon>
        <taxon>Bacillati</taxon>
        <taxon>Bacillota</taxon>
        <taxon>Bacilli</taxon>
        <taxon>Lactobacillales</taxon>
        <taxon>Streptococcaceae</taxon>
        <taxon>Pseudolactococcus</taxon>
    </lineage>
</organism>
<dbReference type="SUPFAM" id="SSF64288">
    <property type="entry name" value="Chorismate lyase-like"/>
    <property type="match status" value="1"/>
</dbReference>
<accession>A0A2A5S2P8</accession>
<dbReference type="STRING" id="1348632.GCA_001591745_00262"/>
<dbReference type="SMART" id="SM00345">
    <property type="entry name" value="HTH_GNTR"/>
    <property type="match status" value="1"/>
</dbReference>
<evidence type="ECO:0000256" key="2">
    <source>
        <dbReference type="ARBA" id="ARBA00023125"/>
    </source>
</evidence>
<dbReference type="GO" id="GO:0003677">
    <property type="term" value="F:DNA binding"/>
    <property type="evidence" value="ECO:0007669"/>
    <property type="project" value="UniProtKB-UniRule"/>
</dbReference>
<name>A0A2A5S2P8_9LACT</name>
<dbReference type="InterPro" id="IPR050679">
    <property type="entry name" value="Bact_HTH_transcr_reg"/>
</dbReference>
<dbReference type="SMART" id="SM00866">
    <property type="entry name" value="UTRA"/>
    <property type="match status" value="1"/>
</dbReference>
<dbReference type="AlphaFoldDB" id="A0A2A5S2P8"/>
<evidence type="ECO:0000259" key="5">
    <source>
        <dbReference type="PROSITE" id="PS50949"/>
    </source>
</evidence>
<dbReference type="GO" id="GO:0003700">
    <property type="term" value="F:DNA-binding transcription factor activity"/>
    <property type="evidence" value="ECO:0007669"/>
    <property type="project" value="UniProtKB-UniRule"/>
</dbReference>
<dbReference type="NCBIfam" id="TIGR02404">
    <property type="entry name" value="trehalos_R_Bsub"/>
    <property type="match status" value="1"/>
</dbReference>
<dbReference type="PROSITE" id="PS50949">
    <property type="entry name" value="HTH_GNTR"/>
    <property type="match status" value="1"/>
</dbReference>
<dbReference type="PRINTS" id="PR00035">
    <property type="entry name" value="HTHGNTR"/>
</dbReference>
<evidence type="ECO:0000256" key="4">
    <source>
        <dbReference type="NCBIfam" id="TIGR02404"/>
    </source>
</evidence>
<dbReference type="InterPro" id="IPR012770">
    <property type="entry name" value="TreR"/>
</dbReference>
<dbReference type="Proteomes" id="UP000242246">
    <property type="component" value="Unassembled WGS sequence"/>
</dbReference>
<gene>
    <name evidence="6" type="ORF">RU87_GL000941</name>
</gene>
<sequence>MKKYEIILHDLENKIKNNTFKVNELLPSEHDLSKKYKSSRATVRQALNILEENGFIQKQKGRGSVVIASSKLKFPISGLTSYKELQTSLGFESVTSVVTFETVLVDSELSATTLFPIGTKVWHILRTRKIDGVSVVLDRDFIKYDIAPNMKRKDVADSLYHYLETKRNIDIAFAQKEITIDFVTEADTQLLDLDPLDRHIVSVKSHVFLQDASLFQYTDSHHQVDKFQFTEFARRQKR</sequence>
<dbReference type="GO" id="GO:0045892">
    <property type="term" value="P:negative regulation of DNA-templated transcription"/>
    <property type="evidence" value="ECO:0007669"/>
    <property type="project" value="TreeGrafter"/>
</dbReference>
<dbReference type="CDD" id="cd07377">
    <property type="entry name" value="WHTH_GntR"/>
    <property type="match status" value="1"/>
</dbReference>
<dbReference type="InterPro" id="IPR000524">
    <property type="entry name" value="Tscrpt_reg_HTH_GntR"/>
</dbReference>
<dbReference type="PANTHER" id="PTHR44846:SF12">
    <property type="entry name" value="HTH-TYPE TRANSCRIPTIONAL REGULATOR TRER"/>
    <property type="match status" value="1"/>
</dbReference>
<keyword evidence="7" id="KW-1185">Reference proteome</keyword>
<evidence type="ECO:0000313" key="7">
    <source>
        <dbReference type="Proteomes" id="UP000242246"/>
    </source>
</evidence>
<dbReference type="InterPro" id="IPR028978">
    <property type="entry name" value="Chorismate_lyase_/UTRA_dom_sf"/>
</dbReference>
<dbReference type="InterPro" id="IPR011663">
    <property type="entry name" value="UTRA"/>
</dbReference>
<evidence type="ECO:0000313" key="6">
    <source>
        <dbReference type="EMBL" id="PCS07722.1"/>
    </source>
</evidence>